<reference evidence="3" key="1">
    <citation type="submission" date="2020-07" db="EMBL/GenBank/DDBJ databases">
        <title>novel species isolated from the respiratory tract of Marmot.</title>
        <authorList>
            <person name="Zhang G."/>
        </authorList>
    </citation>
    <scope>NUCLEOTIDE SEQUENCE [LARGE SCALE GENOMIC DNA]</scope>
    <source>
        <strain evidence="3">686</strain>
    </source>
</reference>
<evidence type="ECO:0000313" key="2">
    <source>
        <dbReference type="EMBL" id="QMT00857.1"/>
    </source>
</evidence>
<dbReference type="KEGG" id="gji:H1R19_18550"/>
<dbReference type="Proteomes" id="UP000515663">
    <property type="component" value="Chromosome"/>
</dbReference>
<keyword evidence="1" id="KW-0472">Membrane</keyword>
<dbReference type="EMBL" id="CP059491">
    <property type="protein sequence ID" value="QMT00857.1"/>
    <property type="molecule type" value="Genomic_DNA"/>
</dbReference>
<name>A0A7D7LSM1_9ACTN</name>
<dbReference type="RefSeq" id="WP_219849778.1">
    <property type="nucleotide sequence ID" value="NZ_CP059491.1"/>
</dbReference>
<keyword evidence="1" id="KW-1133">Transmembrane helix</keyword>
<evidence type="ECO:0000313" key="3">
    <source>
        <dbReference type="Proteomes" id="UP000515663"/>
    </source>
</evidence>
<feature type="transmembrane region" description="Helical" evidence="1">
    <location>
        <begin position="23"/>
        <end position="43"/>
    </location>
</feature>
<keyword evidence="3" id="KW-1185">Reference proteome</keyword>
<organism evidence="2 3">
    <name type="scientific">Gordonia jinghuaiqii</name>
    <dbReference type="NCBI Taxonomy" id="2758710"/>
    <lineage>
        <taxon>Bacteria</taxon>
        <taxon>Bacillati</taxon>
        <taxon>Actinomycetota</taxon>
        <taxon>Actinomycetes</taxon>
        <taxon>Mycobacteriales</taxon>
        <taxon>Gordoniaceae</taxon>
        <taxon>Gordonia</taxon>
    </lineage>
</organism>
<accession>A0A7D7LSM1</accession>
<gene>
    <name evidence="2" type="ORF">H1R19_18550</name>
</gene>
<protein>
    <submittedName>
        <fullName evidence="2">Fibronectin type III domain-containing protein</fullName>
    </submittedName>
</protein>
<sequence>MGHPVPTQPPGPATPREPFSGPWPIVLIVVLAGAVAVGGFIGVRALGSPDVPQSPGGLTLEAQTGHVAARWDAVSGAEGYQLVRDDGLVVYEGSRTEAVDAEVAAGEHVYRVMAVRSGVSSPAGPARTVRTGESWGQFAPLVAQFPQLLPQAPGTSARWRDAECVRRYSGGRDEVGPSETGTGKVRTVFVLRCAAGAVDRPYGVFWFASKDALNAEYQRSSSTSRPVSWRHGTGLIDENGRGVFKITDDPAQELAMIVVLRTQAQDVLETVDSMPI</sequence>
<proteinExistence type="predicted"/>
<dbReference type="Gene3D" id="2.60.40.10">
    <property type="entry name" value="Immunoglobulins"/>
    <property type="match status" value="1"/>
</dbReference>
<keyword evidence="1" id="KW-0812">Transmembrane</keyword>
<dbReference type="InterPro" id="IPR013783">
    <property type="entry name" value="Ig-like_fold"/>
</dbReference>
<dbReference type="GO" id="GO:0005975">
    <property type="term" value="P:carbohydrate metabolic process"/>
    <property type="evidence" value="ECO:0007669"/>
    <property type="project" value="UniProtKB-ARBA"/>
</dbReference>
<evidence type="ECO:0000256" key="1">
    <source>
        <dbReference type="SAM" id="Phobius"/>
    </source>
</evidence>
<dbReference type="AlphaFoldDB" id="A0A7D7LSM1"/>